<feature type="signal peptide" evidence="2">
    <location>
        <begin position="1"/>
        <end position="35"/>
    </location>
</feature>
<accession>A0A023G257</accession>
<keyword evidence="1" id="KW-0812">Transmembrane</keyword>
<organism evidence="3">
    <name type="scientific">Amblyomma triste</name>
    <name type="common">Neotropical tick</name>
    <dbReference type="NCBI Taxonomy" id="251400"/>
    <lineage>
        <taxon>Eukaryota</taxon>
        <taxon>Metazoa</taxon>
        <taxon>Ecdysozoa</taxon>
        <taxon>Arthropoda</taxon>
        <taxon>Chelicerata</taxon>
        <taxon>Arachnida</taxon>
        <taxon>Acari</taxon>
        <taxon>Parasitiformes</taxon>
        <taxon>Ixodida</taxon>
        <taxon>Ixodoidea</taxon>
        <taxon>Ixodidae</taxon>
        <taxon>Amblyomminae</taxon>
        <taxon>Amblyomma</taxon>
    </lineage>
</organism>
<protein>
    <recommendedName>
        <fullName evidence="4">Secreted protein</fullName>
    </recommendedName>
</protein>
<sequence>MRVIVSSLLASSPSCPVVLLLSLIMTAYLPEAVAAAATAAALTLACHVPHGVALHGMLKKKWKGSAWQQSLQDSFVLDANKTGWPSAQRTCCNGSLPWQWVPRQPGTEPGTVVCCSSFLLNNWHKALATALVSLP</sequence>
<evidence type="ECO:0000313" key="3">
    <source>
        <dbReference type="EMBL" id="JAC27849.1"/>
    </source>
</evidence>
<keyword evidence="2" id="KW-0732">Signal</keyword>
<name>A0A023G257_AMBTT</name>
<evidence type="ECO:0000256" key="1">
    <source>
        <dbReference type="SAM" id="Phobius"/>
    </source>
</evidence>
<reference evidence="3" key="1">
    <citation type="submission" date="2014-03" db="EMBL/GenBank/DDBJ databases">
        <title>The sialotranscriptome of Amblyomma triste, Amblyomma parvum and Amblyomma cajennense ticks, uncovered by 454-based RNA-seq.</title>
        <authorList>
            <person name="Garcia G.R."/>
            <person name="Gardinassi L.G."/>
            <person name="Ribeiro J.M."/>
            <person name="Anatriello E."/>
            <person name="Ferreira B.R."/>
            <person name="Moreira H.N."/>
            <person name="Mafra C."/>
            <person name="Olegario M.M."/>
            <person name="Szabo P.J."/>
            <person name="Miranda-Santos I.K."/>
            <person name="Maruyama S.R."/>
        </authorList>
    </citation>
    <scope>NUCLEOTIDE SEQUENCE</scope>
    <source>
        <strain evidence="3">Mato Grasso do Sul</strain>
        <tissue evidence="3">Salivary glands</tissue>
    </source>
</reference>
<keyword evidence="1" id="KW-0472">Membrane</keyword>
<evidence type="ECO:0008006" key="4">
    <source>
        <dbReference type="Google" id="ProtNLM"/>
    </source>
</evidence>
<dbReference type="AlphaFoldDB" id="A0A023G257"/>
<proteinExistence type="evidence at transcript level"/>
<feature type="transmembrane region" description="Helical" evidence="1">
    <location>
        <begin position="32"/>
        <end position="54"/>
    </location>
</feature>
<feature type="chain" id="PRO_5001520459" description="Secreted protein" evidence="2">
    <location>
        <begin position="36"/>
        <end position="135"/>
    </location>
</feature>
<evidence type="ECO:0000256" key="2">
    <source>
        <dbReference type="SAM" id="SignalP"/>
    </source>
</evidence>
<dbReference type="EMBL" id="GBBM01007569">
    <property type="protein sequence ID" value="JAC27849.1"/>
    <property type="molecule type" value="mRNA"/>
</dbReference>
<keyword evidence="1" id="KW-1133">Transmembrane helix</keyword>